<dbReference type="RefSeq" id="WP_103879492.1">
    <property type="nucleotide sequence ID" value="NZ_FNVG01000004.1"/>
</dbReference>
<feature type="signal peptide" evidence="2">
    <location>
        <begin position="1"/>
        <end position="23"/>
    </location>
</feature>
<reference evidence="5" key="1">
    <citation type="submission" date="2016-10" db="EMBL/GenBank/DDBJ databases">
        <authorList>
            <person name="Varghese N."/>
            <person name="Submissions S."/>
        </authorList>
    </citation>
    <scope>NUCLEOTIDE SEQUENCE [LARGE SCALE GENOMIC DNA]</scope>
    <source>
        <strain evidence="5">CGMCC 1.7062</strain>
    </source>
</reference>
<keyword evidence="1 2" id="KW-0732">Signal</keyword>
<dbReference type="SUPFAM" id="SSF56925">
    <property type="entry name" value="OMPA-like"/>
    <property type="match status" value="1"/>
</dbReference>
<accession>A0A1H5VJI1</accession>
<dbReference type="AlphaFoldDB" id="A0A1H5VJI1"/>
<gene>
    <name evidence="4" type="ORF">SAMN04488244_104227</name>
</gene>
<dbReference type="Pfam" id="PF13505">
    <property type="entry name" value="OMP_b-brl"/>
    <property type="match status" value="1"/>
</dbReference>
<evidence type="ECO:0000313" key="4">
    <source>
        <dbReference type="EMBL" id="SEF87196.1"/>
    </source>
</evidence>
<evidence type="ECO:0000256" key="1">
    <source>
        <dbReference type="ARBA" id="ARBA00022729"/>
    </source>
</evidence>
<feature type="domain" description="Outer membrane protein beta-barrel" evidence="3">
    <location>
        <begin position="10"/>
        <end position="139"/>
    </location>
</feature>
<dbReference type="Proteomes" id="UP000236721">
    <property type="component" value="Unassembled WGS sequence"/>
</dbReference>
<evidence type="ECO:0000256" key="2">
    <source>
        <dbReference type="SAM" id="SignalP"/>
    </source>
</evidence>
<evidence type="ECO:0000259" key="3">
    <source>
        <dbReference type="Pfam" id="PF13505"/>
    </source>
</evidence>
<sequence>MKNIRIVSTLALTAIFFTGAAQAHNEDSELKFRGGLGYSSLEGNHSAINATVGLELNQYIGLNFDLYKGTNNDLDYRGGGFALELGYNFELPNSFEIRPFIEGGMTTGVMNNTGYFPEEIGTKGGHLGFSSNIGLRVQHNEIPAYAEFKTDIHTSHSDARFLPENTFLVGFRLPL</sequence>
<dbReference type="InterPro" id="IPR011250">
    <property type="entry name" value="OMP/PagP_B-barrel"/>
</dbReference>
<evidence type="ECO:0000313" key="5">
    <source>
        <dbReference type="Proteomes" id="UP000236721"/>
    </source>
</evidence>
<dbReference type="InterPro" id="IPR027385">
    <property type="entry name" value="Beta-barrel_OMP"/>
</dbReference>
<dbReference type="OrthoDB" id="9825903at2"/>
<proteinExistence type="predicted"/>
<keyword evidence="5" id="KW-1185">Reference proteome</keyword>
<feature type="chain" id="PRO_5009287269" evidence="2">
    <location>
        <begin position="24"/>
        <end position="175"/>
    </location>
</feature>
<dbReference type="EMBL" id="FNVG01000004">
    <property type="protein sequence ID" value="SEF87196.1"/>
    <property type="molecule type" value="Genomic_DNA"/>
</dbReference>
<name>A0A1H5VJI1_9VIBR</name>
<protein>
    <submittedName>
        <fullName evidence="4">Outer membrane protein beta-barrel domain-containing protein</fullName>
    </submittedName>
</protein>
<organism evidence="4 5">
    <name type="scientific">Vibrio hangzhouensis</name>
    <dbReference type="NCBI Taxonomy" id="462991"/>
    <lineage>
        <taxon>Bacteria</taxon>
        <taxon>Pseudomonadati</taxon>
        <taxon>Pseudomonadota</taxon>
        <taxon>Gammaproteobacteria</taxon>
        <taxon>Vibrionales</taxon>
        <taxon>Vibrionaceae</taxon>
        <taxon>Vibrio</taxon>
    </lineage>
</organism>